<sequence>MSGKVPGRAILFPVSLVAALVFIGVGSVVVTGRPAEVLFDHPSKHFPYPLTIQNIMHVVFFIGLGELFARWRSGILEEGHVGQRYLPEDEQTVLTARDLGPIRLRVAREHSRDHGFLPSLIDLSILQFLASKSVDQTATVMNSSLELIAHRVDMKYGIVRFIAWLVPTLGFIGTVYALGASLSEAGSSTGDLNIKEVAKTLGVGFDCTMVALAQSAILVFLMQLIQEKEETAVNLAGDYTLRNLINRLYQG</sequence>
<evidence type="ECO:0000256" key="1">
    <source>
        <dbReference type="ARBA" id="ARBA00004651"/>
    </source>
</evidence>
<feature type="transmembrane region" description="Helical" evidence="7">
    <location>
        <begin position="9"/>
        <end position="30"/>
    </location>
</feature>
<dbReference type="EMBL" id="CP063849">
    <property type="protein sequence ID" value="QOY89286.1"/>
    <property type="molecule type" value="Genomic_DNA"/>
</dbReference>
<organism evidence="9 10">
    <name type="scientific">Paludibaculum fermentans</name>
    <dbReference type="NCBI Taxonomy" id="1473598"/>
    <lineage>
        <taxon>Bacteria</taxon>
        <taxon>Pseudomonadati</taxon>
        <taxon>Acidobacteriota</taxon>
        <taxon>Terriglobia</taxon>
        <taxon>Bryobacterales</taxon>
        <taxon>Bryobacteraceae</taxon>
        <taxon>Paludibaculum</taxon>
    </lineage>
</organism>
<dbReference type="GO" id="GO:0005886">
    <property type="term" value="C:plasma membrane"/>
    <property type="evidence" value="ECO:0007669"/>
    <property type="project" value="UniProtKB-SubCell"/>
</dbReference>
<dbReference type="GO" id="GO:0015031">
    <property type="term" value="P:protein transport"/>
    <property type="evidence" value="ECO:0007669"/>
    <property type="project" value="UniProtKB-KW"/>
</dbReference>
<dbReference type="RefSeq" id="WP_194450948.1">
    <property type="nucleotide sequence ID" value="NZ_CP063849.1"/>
</dbReference>
<keyword evidence="4 7" id="KW-1133">Transmembrane helix</keyword>
<reference evidence="9 10" key="1">
    <citation type="submission" date="2020-10" db="EMBL/GenBank/DDBJ databases">
        <title>Complete genome sequence of Paludibaculum fermentans P105T, a facultatively anaerobic acidobacterium capable of dissimilatory Fe(III) reduction.</title>
        <authorList>
            <person name="Dedysh S.N."/>
            <person name="Beletsky A.V."/>
            <person name="Kulichevskaya I.S."/>
            <person name="Mardanov A.V."/>
            <person name="Ravin N.V."/>
        </authorList>
    </citation>
    <scope>NUCLEOTIDE SEQUENCE [LARGE SCALE GENOMIC DNA]</scope>
    <source>
        <strain evidence="9 10">P105</strain>
    </source>
</reference>
<evidence type="ECO:0000256" key="7">
    <source>
        <dbReference type="SAM" id="Phobius"/>
    </source>
</evidence>
<dbReference type="Pfam" id="PF01618">
    <property type="entry name" value="MotA_ExbB"/>
    <property type="match status" value="1"/>
</dbReference>
<feature type="transmembrane region" description="Helical" evidence="7">
    <location>
        <begin position="161"/>
        <end position="182"/>
    </location>
</feature>
<keyword evidence="3 7" id="KW-0812">Transmembrane</keyword>
<proteinExistence type="inferred from homology"/>
<evidence type="ECO:0000313" key="10">
    <source>
        <dbReference type="Proteomes" id="UP000593892"/>
    </source>
</evidence>
<keyword evidence="6" id="KW-0653">Protein transport</keyword>
<evidence type="ECO:0000256" key="3">
    <source>
        <dbReference type="ARBA" id="ARBA00022692"/>
    </source>
</evidence>
<keyword evidence="5 7" id="KW-0472">Membrane</keyword>
<evidence type="ECO:0000256" key="4">
    <source>
        <dbReference type="ARBA" id="ARBA00022989"/>
    </source>
</evidence>
<dbReference type="KEGG" id="pfer:IRI77_04835"/>
<keyword evidence="10" id="KW-1185">Reference proteome</keyword>
<evidence type="ECO:0000256" key="5">
    <source>
        <dbReference type="ARBA" id="ARBA00023136"/>
    </source>
</evidence>
<feature type="domain" description="MotA/TolQ/ExbB proton channel" evidence="8">
    <location>
        <begin position="131"/>
        <end position="232"/>
    </location>
</feature>
<dbReference type="InterPro" id="IPR002898">
    <property type="entry name" value="MotA_ExbB_proton_chnl"/>
</dbReference>
<feature type="transmembrane region" description="Helical" evidence="7">
    <location>
        <begin position="50"/>
        <end position="69"/>
    </location>
</feature>
<comment type="similarity">
    <text evidence="6">Belongs to the exbB/tolQ family.</text>
</comment>
<comment type="subcellular location">
    <subcellularLocation>
        <location evidence="1">Cell membrane</location>
        <topology evidence="1">Multi-pass membrane protein</topology>
    </subcellularLocation>
    <subcellularLocation>
        <location evidence="6">Membrane</location>
        <topology evidence="6">Multi-pass membrane protein</topology>
    </subcellularLocation>
</comment>
<evidence type="ECO:0000259" key="8">
    <source>
        <dbReference type="Pfam" id="PF01618"/>
    </source>
</evidence>
<protein>
    <submittedName>
        <fullName evidence="9">MotA/TolQ/ExbB proton channel family protein</fullName>
    </submittedName>
</protein>
<dbReference type="Proteomes" id="UP000593892">
    <property type="component" value="Chromosome"/>
</dbReference>
<accession>A0A7S7SM97</accession>
<keyword evidence="2" id="KW-1003">Cell membrane</keyword>
<name>A0A7S7SM97_PALFE</name>
<evidence type="ECO:0000256" key="2">
    <source>
        <dbReference type="ARBA" id="ARBA00022475"/>
    </source>
</evidence>
<feature type="transmembrane region" description="Helical" evidence="7">
    <location>
        <begin position="202"/>
        <end position="221"/>
    </location>
</feature>
<gene>
    <name evidence="9" type="ORF">IRI77_04835</name>
</gene>
<dbReference type="AlphaFoldDB" id="A0A7S7SM97"/>
<evidence type="ECO:0000313" key="9">
    <source>
        <dbReference type="EMBL" id="QOY89286.1"/>
    </source>
</evidence>
<keyword evidence="6" id="KW-0813">Transport</keyword>
<evidence type="ECO:0000256" key="6">
    <source>
        <dbReference type="RuleBase" id="RU004057"/>
    </source>
</evidence>